<dbReference type="Proteomes" id="UP000276133">
    <property type="component" value="Unassembled WGS sequence"/>
</dbReference>
<evidence type="ECO:0000313" key="1">
    <source>
        <dbReference type="EMBL" id="RNA31270.1"/>
    </source>
</evidence>
<accession>A0A3M7S6R6</accession>
<comment type="caution">
    <text evidence="1">The sequence shown here is derived from an EMBL/GenBank/DDBJ whole genome shotgun (WGS) entry which is preliminary data.</text>
</comment>
<reference evidence="1 2" key="1">
    <citation type="journal article" date="2018" name="Sci. Rep.">
        <title>Genomic signatures of local adaptation to the degree of environmental predictability in rotifers.</title>
        <authorList>
            <person name="Franch-Gras L."/>
            <person name="Hahn C."/>
            <person name="Garcia-Roger E.M."/>
            <person name="Carmona M.J."/>
            <person name="Serra M."/>
            <person name="Gomez A."/>
        </authorList>
    </citation>
    <scope>NUCLEOTIDE SEQUENCE [LARGE SCALE GENOMIC DNA]</scope>
    <source>
        <strain evidence="1">HYR1</strain>
    </source>
</reference>
<gene>
    <name evidence="1" type="ORF">BpHYR1_045604</name>
</gene>
<evidence type="ECO:0000313" key="2">
    <source>
        <dbReference type="Proteomes" id="UP000276133"/>
    </source>
</evidence>
<dbReference type="EMBL" id="REGN01001959">
    <property type="protein sequence ID" value="RNA31270.1"/>
    <property type="molecule type" value="Genomic_DNA"/>
</dbReference>
<dbReference type="AlphaFoldDB" id="A0A3M7S6R6"/>
<name>A0A3M7S6R6_BRAPC</name>
<organism evidence="1 2">
    <name type="scientific">Brachionus plicatilis</name>
    <name type="common">Marine rotifer</name>
    <name type="synonym">Brachionus muelleri</name>
    <dbReference type="NCBI Taxonomy" id="10195"/>
    <lineage>
        <taxon>Eukaryota</taxon>
        <taxon>Metazoa</taxon>
        <taxon>Spiralia</taxon>
        <taxon>Gnathifera</taxon>
        <taxon>Rotifera</taxon>
        <taxon>Eurotatoria</taxon>
        <taxon>Monogononta</taxon>
        <taxon>Pseudotrocha</taxon>
        <taxon>Ploima</taxon>
        <taxon>Brachionidae</taxon>
        <taxon>Brachionus</taxon>
    </lineage>
</organism>
<sequence length="119" mass="13587">MVLDPLILEEMVQIDLFGQFSSSASITMIIIHFCHNSSCLLKESNLFISKKERNLIAEPCGIPALIGKEFDVKSLFFILSSANIFRPDLSNRNDSAHCEFKLKKFACFILSAMWIRWIV</sequence>
<keyword evidence="2" id="KW-1185">Reference proteome</keyword>
<protein>
    <submittedName>
        <fullName evidence="1">Uncharacterized protein</fullName>
    </submittedName>
</protein>
<proteinExistence type="predicted"/>